<comment type="caution">
    <text evidence="1">The sequence shown here is derived from an EMBL/GenBank/DDBJ whole genome shotgun (WGS) entry which is preliminary data.</text>
</comment>
<reference evidence="1" key="1">
    <citation type="submission" date="2021-02" db="EMBL/GenBank/DDBJ databases">
        <authorList>
            <person name="Nowell W R."/>
        </authorList>
    </citation>
    <scope>NUCLEOTIDE SEQUENCE</scope>
</reference>
<proteinExistence type="predicted"/>
<gene>
    <name evidence="1" type="ORF">KXQ929_LOCUS48118</name>
</gene>
<evidence type="ECO:0000313" key="2">
    <source>
        <dbReference type="Proteomes" id="UP000663868"/>
    </source>
</evidence>
<organism evidence="1 2">
    <name type="scientific">Adineta steineri</name>
    <dbReference type="NCBI Taxonomy" id="433720"/>
    <lineage>
        <taxon>Eukaryota</taxon>
        <taxon>Metazoa</taxon>
        <taxon>Spiralia</taxon>
        <taxon>Gnathifera</taxon>
        <taxon>Rotifera</taxon>
        <taxon>Eurotatoria</taxon>
        <taxon>Bdelloidea</taxon>
        <taxon>Adinetida</taxon>
        <taxon>Adinetidae</taxon>
        <taxon>Adineta</taxon>
    </lineage>
</organism>
<evidence type="ECO:0000313" key="1">
    <source>
        <dbReference type="EMBL" id="CAF4348349.1"/>
    </source>
</evidence>
<sequence>TSPITYNVARDILYRVGCLISLRKTSDLETILNQDPVRITIPYGLNKCKGLSSYYTAFCIIS</sequence>
<accession>A0A820L678</accession>
<dbReference type="Proteomes" id="UP000663868">
    <property type="component" value="Unassembled WGS sequence"/>
</dbReference>
<protein>
    <submittedName>
        <fullName evidence="1">Uncharacterized protein</fullName>
    </submittedName>
</protein>
<dbReference type="AlphaFoldDB" id="A0A820L678"/>
<dbReference type="EMBL" id="CAJOBB010018379">
    <property type="protein sequence ID" value="CAF4348349.1"/>
    <property type="molecule type" value="Genomic_DNA"/>
</dbReference>
<name>A0A820L678_9BILA</name>
<feature type="non-terminal residue" evidence="1">
    <location>
        <position position="1"/>
    </location>
</feature>